<dbReference type="Gene3D" id="3.90.660.10">
    <property type="match status" value="1"/>
</dbReference>
<dbReference type="Pfam" id="PF01593">
    <property type="entry name" value="Amino_oxidase"/>
    <property type="match status" value="1"/>
</dbReference>
<dbReference type="eggNOG" id="ENOG502QWMG">
    <property type="taxonomic scope" value="Eukaryota"/>
</dbReference>
<dbReference type="AlphaFoldDB" id="R8BXJ8"/>
<dbReference type="EMBL" id="KB932806">
    <property type="protein sequence ID" value="EOO04055.1"/>
    <property type="molecule type" value="Genomic_DNA"/>
</dbReference>
<keyword evidence="3" id="KW-1185">Reference proteome</keyword>
<sequence>MTNATGIDAWGPWFDGVELLESKNLSTVDVRNAKSKHIGIVGAGMSGLMTFLALTQAGMTNVELIEAGQRLGGRVHTVYLSGGPFDYSYQEMGPMRFPYTYKSSSNVTYNITDHQLVFQLAAEMNKLNNHDKNLSVGFIPWYQSNSNGLYYHNGIRLSSGLPPTLSQIAKNSSLRVTSVLDPSTQELSDKIDSVLGSDDFFVKMAENMFEAHRQFLDSGLDGLPGDQWSEFAYMVNYLKANLNDTDIVSGGDYSSSFWDSLYEGMYFSAATWRTIDGGLNRLPLSFHPLVDNYTTLNRKIERVQFKPGCQKVNLQWRDNYTDTVFQNSSYDYAIIAVPFSIVKKWRFSSLPTTISNAINNVPYTAACKVALEFKTRFWEHYENPIYGSCSTNTDIPGIGSICYPSYNINGTGPATMLGSYISGSEWGARWVSVPEAEHVQYVLDAMIEIHGDVAREQYTGKYDRRCWMLDPYESASWASPEIGQHQLYLPEYFKTHNNVSACF</sequence>
<dbReference type="GO" id="GO:0009063">
    <property type="term" value="P:amino acid catabolic process"/>
    <property type="evidence" value="ECO:0007669"/>
    <property type="project" value="TreeGrafter"/>
</dbReference>
<accession>R8BXJ8</accession>
<dbReference type="Proteomes" id="UP000014074">
    <property type="component" value="Unassembled WGS sequence"/>
</dbReference>
<feature type="domain" description="Amine oxidase" evidence="1">
    <location>
        <begin position="45"/>
        <end position="499"/>
    </location>
</feature>
<dbReference type="Gene3D" id="3.50.50.60">
    <property type="entry name" value="FAD/NAD(P)-binding domain"/>
    <property type="match status" value="1"/>
</dbReference>
<dbReference type="SUPFAM" id="SSF54373">
    <property type="entry name" value="FAD-linked reductases, C-terminal domain"/>
    <property type="match status" value="1"/>
</dbReference>
<dbReference type="InterPro" id="IPR050281">
    <property type="entry name" value="Flavin_monoamine_oxidase"/>
</dbReference>
<dbReference type="OrthoDB" id="7777654at2759"/>
<dbReference type="GeneID" id="19324692"/>
<proteinExistence type="predicted"/>
<gene>
    <name evidence="2" type="ORF">UCRPA7_426</name>
</gene>
<evidence type="ECO:0000259" key="1">
    <source>
        <dbReference type="Pfam" id="PF01593"/>
    </source>
</evidence>
<reference evidence="3" key="1">
    <citation type="journal article" date="2013" name="Genome Announc.">
        <title>Draft genome sequence of the ascomycete Phaeoacremonium aleophilum strain UCR-PA7, a causal agent of the esca disease complex in grapevines.</title>
        <authorList>
            <person name="Blanco-Ulate B."/>
            <person name="Rolshausen P."/>
            <person name="Cantu D."/>
        </authorList>
    </citation>
    <scope>NUCLEOTIDE SEQUENCE [LARGE SCALE GENOMIC DNA]</scope>
    <source>
        <strain evidence="3">UCR-PA7</strain>
    </source>
</reference>
<dbReference type="InterPro" id="IPR002937">
    <property type="entry name" value="Amino_oxidase"/>
</dbReference>
<evidence type="ECO:0000313" key="2">
    <source>
        <dbReference type="EMBL" id="EOO04055.1"/>
    </source>
</evidence>
<organism evidence="2 3">
    <name type="scientific">Phaeoacremonium minimum (strain UCR-PA7)</name>
    <name type="common">Esca disease fungus</name>
    <name type="synonym">Togninia minima</name>
    <dbReference type="NCBI Taxonomy" id="1286976"/>
    <lineage>
        <taxon>Eukaryota</taxon>
        <taxon>Fungi</taxon>
        <taxon>Dikarya</taxon>
        <taxon>Ascomycota</taxon>
        <taxon>Pezizomycotina</taxon>
        <taxon>Sordariomycetes</taxon>
        <taxon>Sordariomycetidae</taxon>
        <taxon>Togniniales</taxon>
        <taxon>Togniniaceae</taxon>
        <taxon>Phaeoacremonium</taxon>
    </lineage>
</organism>
<protein>
    <submittedName>
        <fullName evidence="2">Putative l-amino-acid oxidase protein</fullName>
    </submittedName>
</protein>
<dbReference type="GO" id="GO:0001716">
    <property type="term" value="F:L-amino-acid oxidase activity"/>
    <property type="evidence" value="ECO:0007669"/>
    <property type="project" value="TreeGrafter"/>
</dbReference>
<dbReference type="SUPFAM" id="SSF51905">
    <property type="entry name" value="FAD/NAD(P)-binding domain"/>
    <property type="match status" value="1"/>
</dbReference>
<dbReference type="Gene3D" id="1.20.1440.240">
    <property type="match status" value="1"/>
</dbReference>
<dbReference type="KEGG" id="tmn:UCRPA7_426"/>
<dbReference type="HOGENOM" id="CLU_004498_8_2_1"/>
<name>R8BXJ8_PHAM7</name>
<evidence type="ECO:0000313" key="3">
    <source>
        <dbReference type="Proteomes" id="UP000014074"/>
    </source>
</evidence>
<dbReference type="PANTHER" id="PTHR10742">
    <property type="entry name" value="FLAVIN MONOAMINE OXIDASE"/>
    <property type="match status" value="1"/>
</dbReference>
<dbReference type="InterPro" id="IPR036188">
    <property type="entry name" value="FAD/NAD-bd_sf"/>
</dbReference>
<dbReference type="RefSeq" id="XP_007911213.1">
    <property type="nucleotide sequence ID" value="XM_007913022.1"/>
</dbReference>
<dbReference type="PANTHER" id="PTHR10742:SF382">
    <property type="entry name" value="AMINE OXIDASE DOMAIN-CONTAINING PROTEIN"/>
    <property type="match status" value="1"/>
</dbReference>